<keyword evidence="2" id="KW-1185">Reference proteome</keyword>
<evidence type="ECO:0000313" key="2">
    <source>
        <dbReference type="Proteomes" id="UP001605036"/>
    </source>
</evidence>
<sequence length="80" mass="9306">MKTGTHYVGQTRERAADSRLGVIRCTEPIAWIVGELVRFFSRRDDANWPLPRCRSCLLRKMSSRIHETSITRQTKSSDRL</sequence>
<gene>
    <name evidence="1" type="ORF">R1flu_008959</name>
</gene>
<comment type="caution">
    <text evidence="1">The sequence shown here is derived from an EMBL/GenBank/DDBJ whole genome shotgun (WGS) entry which is preliminary data.</text>
</comment>
<accession>A0ABD1Z4V4</accession>
<reference evidence="1 2" key="1">
    <citation type="submission" date="2024-09" db="EMBL/GenBank/DDBJ databases">
        <title>Chromosome-scale assembly of Riccia fluitans.</title>
        <authorList>
            <person name="Paukszto L."/>
            <person name="Sawicki J."/>
            <person name="Karawczyk K."/>
            <person name="Piernik-Szablinska J."/>
            <person name="Szczecinska M."/>
            <person name="Mazdziarz M."/>
        </authorList>
    </citation>
    <scope>NUCLEOTIDE SEQUENCE [LARGE SCALE GENOMIC DNA]</scope>
    <source>
        <strain evidence="1">Rf_01</strain>
        <tissue evidence="1">Aerial parts of the thallus</tissue>
    </source>
</reference>
<dbReference type="AlphaFoldDB" id="A0ABD1Z4V4"/>
<dbReference type="EMBL" id="JBHFFA010000002">
    <property type="protein sequence ID" value="KAL2641372.1"/>
    <property type="molecule type" value="Genomic_DNA"/>
</dbReference>
<proteinExistence type="predicted"/>
<dbReference type="Proteomes" id="UP001605036">
    <property type="component" value="Unassembled WGS sequence"/>
</dbReference>
<organism evidence="1 2">
    <name type="scientific">Riccia fluitans</name>
    <dbReference type="NCBI Taxonomy" id="41844"/>
    <lineage>
        <taxon>Eukaryota</taxon>
        <taxon>Viridiplantae</taxon>
        <taxon>Streptophyta</taxon>
        <taxon>Embryophyta</taxon>
        <taxon>Marchantiophyta</taxon>
        <taxon>Marchantiopsida</taxon>
        <taxon>Marchantiidae</taxon>
        <taxon>Marchantiales</taxon>
        <taxon>Ricciaceae</taxon>
        <taxon>Riccia</taxon>
    </lineage>
</organism>
<name>A0ABD1Z4V4_9MARC</name>
<protein>
    <submittedName>
        <fullName evidence="1">Uncharacterized protein</fullName>
    </submittedName>
</protein>
<evidence type="ECO:0000313" key="1">
    <source>
        <dbReference type="EMBL" id="KAL2641372.1"/>
    </source>
</evidence>